<dbReference type="InterPro" id="IPR000182">
    <property type="entry name" value="GNAT_dom"/>
</dbReference>
<comment type="caution">
    <text evidence="2">The sequence shown here is derived from an EMBL/GenBank/DDBJ whole genome shotgun (WGS) entry which is preliminary data.</text>
</comment>
<evidence type="ECO:0000313" key="2">
    <source>
        <dbReference type="EMBL" id="NYB72972.1"/>
    </source>
</evidence>
<gene>
    <name evidence="2" type="ORF">HZF24_02320</name>
</gene>
<feature type="domain" description="N-acetyltransferase" evidence="1">
    <location>
        <begin position="16"/>
        <end position="180"/>
    </location>
</feature>
<dbReference type="AlphaFoldDB" id="A0A974BH22"/>
<dbReference type="Pfam" id="PF00583">
    <property type="entry name" value="Acetyltransf_1"/>
    <property type="match status" value="1"/>
</dbReference>
<dbReference type="PROSITE" id="PS51186">
    <property type="entry name" value="GNAT"/>
    <property type="match status" value="1"/>
</dbReference>
<dbReference type="Proteomes" id="UP000611629">
    <property type="component" value="Unassembled WGS sequence"/>
</dbReference>
<organism evidence="2 3">
    <name type="scientific">Sedimentibacter hydroxybenzoicus DSM 7310</name>
    <dbReference type="NCBI Taxonomy" id="1123245"/>
    <lineage>
        <taxon>Bacteria</taxon>
        <taxon>Bacillati</taxon>
        <taxon>Bacillota</taxon>
        <taxon>Tissierellia</taxon>
        <taxon>Sedimentibacter</taxon>
    </lineage>
</organism>
<dbReference type="CDD" id="cd04301">
    <property type="entry name" value="NAT_SF"/>
    <property type="match status" value="1"/>
</dbReference>
<keyword evidence="3" id="KW-1185">Reference proteome</keyword>
<dbReference type="GO" id="GO:0016747">
    <property type="term" value="F:acyltransferase activity, transferring groups other than amino-acyl groups"/>
    <property type="evidence" value="ECO:0007669"/>
    <property type="project" value="InterPro"/>
</dbReference>
<sequence length="180" mass="20371">MAVYKKVIKLKNGKELLLRNPAESDAEKMIVYLNAVGGESDNLLFGKDGFHLTLEQEREYLKNAKENPDMLMLLGFIDDNIVSMSHISSSTRERIAHNAEIAISVKKEYWHMGIATAGMKELISFAKNKGIKNIFLGVIEGNDNAIKLYEKLGFVRVGEHKNFSNVDGTYRNEILMDLYL</sequence>
<evidence type="ECO:0000313" key="3">
    <source>
        <dbReference type="Proteomes" id="UP000611629"/>
    </source>
</evidence>
<dbReference type="PANTHER" id="PTHR43415:SF3">
    <property type="entry name" value="GNAT-FAMILY ACETYLTRANSFERASE"/>
    <property type="match status" value="1"/>
</dbReference>
<dbReference type="SUPFAM" id="SSF55729">
    <property type="entry name" value="Acyl-CoA N-acyltransferases (Nat)"/>
    <property type="match status" value="1"/>
</dbReference>
<dbReference type="InterPro" id="IPR016181">
    <property type="entry name" value="Acyl_CoA_acyltransferase"/>
</dbReference>
<proteinExistence type="predicted"/>
<name>A0A974BH22_SEDHY</name>
<dbReference type="PANTHER" id="PTHR43415">
    <property type="entry name" value="SPERMIDINE N(1)-ACETYLTRANSFERASE"/>
    <property type="match status" value="1"/>
</dbReference>
<dbReference type="RefSeq" id="WP_179236636.1">
    <property type="nucleotide sequence ID" value="NZ_JACBNQ010000001.1"/>
</dbReference>
<dbReference type="Gene3D" id="3.40.630.30">
    <property type="match status" value="1"/>
</dbReference>
<reference evidence="2" key="1">
    <citation type="submission" date="2020-07" db="EMBL/GenBank/DDBJ databases">
        <title>Genomic analysis of a strain of Sedimentibacter Hydroxybenzoicus DSM7310.</title>
        <authorList>
            <person name="Ma S."/>
        </authorList>
    </citation>
    <scope>NUCLEOTIDE SEQUENCE</scope>
    <source>
        <strain evidence="2">DSM 7310</strain>
    </source>
</reference>
<evidence type="ECO:0000259" key="1">
    <source>
        <dbReference type="PROSITE" id="PS51186"/>
    </source>
</evidence>
<protein>
    <submittedName>
        <fullName evidence="2">GNAT family N-acetyltransferase</fullName>
    </submittedName>
</protein>
<accession>A0A974BH22</accession>
<dbReference type="EMBL" id="JACBNQ010000001">
    <property type="protein sequence ID" value="NYB72972.1"/>
    <property type="molecule type" value="Genomic_DNA"/>
</dbReference>